<accession>A0AB34LC12</accession>
<sequence>MVGDVFISVFPRFSVKNRHDTGEKKNTVFLFACIYILLSIKVGLVRFGYIDKGIN</sequence>
<evidence type="ECO:0000256" key="1">
    <source>
        <dbReference type="SAM" id="Phobius"/>
    </source>
</evidence>
<gene>
    <name evidence="2" type="ORF">M091_0349</name>
</gene>
<protein>
    <submittedName>
        <fullName evidence="2">Uncharacterized protein</fullName>
    </submittedName>
</protein>
<name>A0AB34LC12_PARDI</name>
<comment type="caution">
    <text evidence="2">The sequence shown here is derived from an EMBL/GenBank/DDBJ whole genome shotgun (WGS) entry which is preliminary data.</text>
</comment>
<proteinExistence type="predicted"/>
<dbReference type="AlphaFoldDB" id="A0AB34LC12"/>
<feature type="transmembrane region" description="Helical" evidence="1">
    <location>
        <begin position="28"/>
        <end position="49"/>
    </location>
</feature>
<evidence type="ECO:0000313" key="3">
    <source>
        <dbReference type="Proteomes" id="UP000027850"/>
    </source>
</evidence>
<keyword evidence="1" id="KW-0472">Membrane</keyword>
<keyword evidence="1" id="KW-0812">Transmembrane</keyword>
<reference evidence="2 3" key="1">
    <citation type="submission" date="2014-04" db="EMBL/GenBank/DDBJ databases">
        <authorList>
            <person name="Sears C."/>
            <person name="Carroll K."/>
            <person name="Sack B.R."/>
            <person name="Qadri F."/>
            <person name="Myers L.L."/>
            <person name="Chung G.-T."/>
            <person name="Escheverria P."/>
            <person name="Fraser C.M."/>
            <person name="Sadzewicz L."/>
            <person name="Shefchek K.A."/>
            <person name="Tallon L."/>
            <person name="Das S.P."/>
            <person name="Daugherty S."/>
            <person name="Mongodin E.F."/>
        </authorList>
    </citation>
    <scope>NUCLEOTIDE SEQUENCE [LARGE SCALE GENOMIC DNA]</scope>
    <source>
        <strain evidence="2 3">3776 D15 i</strain>
    </source>
</reference>
<keyword evidence="1" id="KW-1133">Transmembrane helix</keyword>
<dbReference type="Proteomes" id="UP000027850">
    <property type="component" value="Unassembled WGS sequence"/>
</dbReference>
<organism evidence="2 3">
    <name type="scientific">Parabacteroides distasonis str. 3776 D15 i</name>
    <dbReference type="NCBI Taxonomy" id="1339342"/>
    <lineage>
        <taxon>Bacteria</taxon>
        <taxon>Pseudomonadati</taxon>
        <taxon>Bacteroidota</taxon>
        <taxon>Bacteroidia</taxon>
        <taxon>Bacteroidales</taxon>
        <taxon>Tannerellaceae</taxon>
        <taxon>Parabacteroides</taxon>
    </lineage>
</organism>
<dbReference type="EMBL" id="JNHK01000088">
    <property type="protein sequence ID" value="KDS37568.1"/>
    <property type="molecule type" value="Genomic_DNA"/>
</dbReference>
<evidence type="ECO:0000313" key="2">
    <source>
        <dbReference type="EMBL" id="KDS37568.1"/>
    </source>
</evidence>